<dbReference type="Gene3D" id="3.60.21.10">
    <property type="match status" value="1"/>
</dbReference>
<proteinExistence type="predicted"/>
<dbReference type="InterPro" id="IPR051158">
    <property type="entry name" value="Metallophosphoesterase_sf"/>
</dbReference>
<feature type="domain" description="Calcineurin-like phosphoesterase" evidence="1">
    <location>
        <begin position="49"/>
        <end position="232"/>
    </location>
</feature>
<comment type="caution">
    <text evidence="2">The sequence shown here is derived from an EMBL/GenBank/DDBJ whole genome shotgun (WGS) entry which is preliminary data.</text>
</comment>
<dbReference type="InterPro" id="IPR004843">
    <property type="entry name" value="Calcineurin-like_PHP"/>
</dbReference>
<evidence type="ECO:0000313" key="2">
    <source>
        <dbReference type="EMBL" id="TWJ10533.1"/>
    </source>
</evidence>
<evidence type="ECO:0000313" key="3">
    <source>
        <dbReference type="Proteomes" id="UP000321617"/>
    </source>
</evidence>
<dbReference type="InterPro" id="IPR029052">
    <property type="entry name" value="Metallo-depent_PP-like"/>
</dbReference>
<organism evidence="2 3">
    <name type="scientific">Stackebrandtia albiflava</name>
    <dbReference type="NCBI Taxonomy" id="406432"/>
    <lineage>
        <taxon>Bacteria</taxon>
        <taxon>Bacillati</taxon>
        <taxon>Actinomycetota</taxon>
        <taxon>Actinomycetes</taxon>
        <taxon>Glycomycetales</taxon>
        <taxon>Glycomycetaceae</taxon>
        <taxon>Stackebrandtia</taxon>
    </lineage>
</organism>
<dbReference type="Proteomes" id="UP000321617">
    <property type="component" value="Unassembled WGS sequence"/>
</dbReference>
<dbReference type="OrthoDB" id="9780884at2"/>
<dbReference type="EMBL" id="VLLL01000007">
    <property type="protein sequence ID" value="TWJ10533.1"/>
    <property type="molecule type" value="Genomic_DNA"/>
</dbReference>
<reference evidence="2 3" key="1">
    <citation type="journal article" date="2013" name="Stand. Genomic Sci.">
        <title>Genomic Encyclopedia of Type Strains, Phase I: The one thousand microbial genomes (KMG-I) project.</title>
        <authorList>
            <person name="Kyrpides N.C."/>
            <person name="Woyke T."/>
            <person name="Eisen J.A."/>
            <person name="Garrity G."/>
            <person name="Lilburn T.G."/>
            <person name="Beck B.J."/>
            <person name="Whitman W.B."/>
            <person name="Hugenholtz P."/>
            <person name="Klenk H.P."/>
        </authorList>
    </citation>
    <scope>NUCLEOTIDE SEQUENCE [LARGE SCALE GENOMIC DNA]</scope>
    <source>
        <strain evidence="2 3">DSM 45044</strain>
    </source>
</reference>
<protein>
    <recommendedName>
        <fullName evidence="1">Calcineurin-like phosphoesterase domain-containing protein</fullName>
    </recommendedName>
</protein>
<dbReference type="GO" id="GO:0009245">
    <property type="term" value="P:lipid A biosynthetic process"/>
    <property type="evidence" value="ECO:0007669"/>
    <property type="project" value="TreeGrafter"/>
</dbReference>
<dbReference type="PANTHER" id="PTHR31302:SF20">
    <property type="entry name" value="CONSERVED PROTEIN"/>
    <property type="match status" value="1"/>
</dbReference>
<keyword evidence="3" id="KW-1185">Reference proteome</keyword>
<dbReference type="Pfam" id="PF00149">
    <property type="entry name" value="Metallophos"/>
    <property type="match status" value="1"/>
</dbReference>
<name>A0A562UY64_9ACTN</name>
<dbReference type="AlphaFoldDB" id="A0A562UY64"/>
<gene>
    <name evidence="2" type="ORF">LX16_3952</name>
</gene>
<dbReference type="GO" id="GO:0008758">
    <property type="term" value="F:UDP-2,3-diacylglucosamine hydrolase activity"/>
    <property type="evidence" value="ECO:0007669"/>
    <property type="project" value="TreeGrafter"/>
</dbReference>
<accession>A0A562UY64</accession>
<dbReference type="SUPFAM" id="SSF56300">
    <property type="entry name" value="Metallo-dependent phosphatases"/>
    <property type="match status" value="1"/>
</dbReference>
<dbReference type="PANTHER" id="PTHR31302">
    <property type="entry name" value="TRANSMEMBRANE PROTEIN WITH METALLOPHOSPHOESTERASE DOMAIN-RELATED"/>
    <property type="match status" value="1"/>
</dbReference>
<dbReference type="RefSeq" id="WP_147141141.1">
    <property type="nucleotide sequence ID" value="NZ_BAABIJ010000003.1"/>
</dbReference>
<sequence>MKKRSVITATGIVAAAGAAAFAYGTLIERHRYTLRRFDVPVLAPEAEPLRVLHVSDLHLTPQQDRKVEWVASLAALDPDLVLLTGDNIAHPEAVSALAAALGPLLELPGAFVFGSNDYYGPVVKNPFTYFNPNREHKYGDELPTEELRGLLTGAGWADLNNATTVLTAGGRRVALAGVDDPHFDLDDYDLIAGPADEDADVTIGMTHSPEPRVLDQMAADGYQLLVAGHTHGGQVCVPGYGALVTNCGIDRRRVRGLHHYGGSWLHVSAGLGTSPYAPFRFACPPEASVLTLIPVS</sequence>
<evidence type="ECO:0000259" key="1">
    <source>
        <dbReference type="Pfam" id="PF00149"/>
    </source>
</evidence>
<dbReference type="GO" id="GO:0016020">
    <property type="term" value="C:membrane"/>
    <property type="evidence" value="ECO:0007669"/>
    <property type="project" value="GOC"/>
</dbReference>